<reference evidence="4" key="2">
    <citation type="journal article" date="2007" name="PLoS Biol.">
        <title>Survey sequencing and comparative analysis of the elephant shark (Callorhinchus milii) genome.</title>
        <authorList>
            <person name="Venkatesh B."/>
            <person name="Kirkness E.F."/>
            <person name="Loh Y.H."/>
            <person name="Halpern A.L."/>
            <person name="Lee A.P."/>
            <person name="Johnson J."/>
            <person name="Dandona N."/>
            <person name="Viswanathan L.D."/>
            <person name="Tay A."/>
            <person name="Venter J.C."/>
            <person name="Strausberg R.L."/>
            <person name="Brenner S."/>
        </authorList>
    </citation>
    <scope>NUCLEOTIDE SEQUENCE [LARGE SCALE GENOMIC DNA]</scope>
</reference>
<dbReference type="OMA" id="QDITHTD"/>
<reference evidence="4" key="1">
    <citation type="journal article" date="2006" name="Science">
        <title>Ancient noncoding elements conserved in the human genome.</title>
        <authorList>
            <person name="Venkatesh B."/>
            <person name="Kirkness E.F."/>
            <person name="Loh Y.H."/>
            <person name="Halpern A.L."/>
            <person name="Lee A.P."/>
            <person name="Johnson J."/>
            <person name="Dandona N."/>
            <person name="Viswanathan L.D."/>
            <person name="Tay A."/>
            <person name="Venter J.C."/>
            <person name="Strausberg R.L."/>
            <person name="Brenner S."/>
        </authorList>
    </citation>
    <scope>NUCLEOTIDE SEQUENCE [LARGE SCALE GENOMIC DNA]</scope>
</reference>
<reference evidence="3" key="4">
    <citation type="submission" date="2025-08" db="UniProtKB">
        <authorList>
            <consortium name="Ensembl"/>
        </authorList>
    </citation>
    <scope>IDENTIFICATION</scope>
</reference>
<sequence length="99" mass="10777">MRRKKSSGGVVIVAIIVCILVLAILGAVLYFLYKKGKISCGRSGKQDITHTDAHDNIVVEAKNEQKVPEETVLLQGVNGEKRPPGDQGEEYADLRSEGK</sequence>
<dbReference type="InParanoid" id="A0A4W3GQA7"/>
<dbReference type="Proteomes" id="UP000314986">
    <property type="component" value="Unassembled WGS sequence"/>
</dbReference>
<proteinExistence type="predicted"/>
<organism evidence="3 4">
    <name type="scientific">Callorhinchus milii</name>
    <name type="common">Ghost shark</name>
    <dbReference type="NCBI Taxonomy" id="7868"/>
    <lineage>
        <taxon>Eukaryota</taxon>
        <taxon>Metazoa</taxon>
        <taxon>Chordata</taxon>
        <taxon>Craniata</taxon>
        <taxon>Vertebrata</taxon>
        <taxon>Chondrichthyes</taxon>
        <taxon>Holocephali</taxon>
        <taxon>Chimaeriformes</taxon>
        <taxon>Callorhinchidae</taxon>
        <taxon>Callorhinchus</taxon>
    </lineage>
</organism>
<evidence type="ECO:0000256" key="2">
    <source>
        <dbReference type="SAM" id="Phobius"/>
    </source>
</evidence>
<accession>A0A4W3GQA7</accession>
<keyword evidence="4" id="KW-1185">Reference proteome</keyword>
<keyword evidence="2" id="KW-0472">Membrane</keyword>
<reference evidence="4" key="3">
    <citation type="journal article" date="2014" name="Nature">
        <title>Elephant shark genome provides unique insights into gnathostome evolution.</title>
        <authorList>
            <consortium name="International Elephant Shark Genome Sequencing Consortium"/>
            <person name="Venkatesh B."/>
            <person name="Lee A.P."/>
            <person name="Ravi V."/>
            <person name="Maurya A.K."/>
            <person name="Lian M.M."/>
            <person name="Swann J.B."/>
            <person name="Ohta Y."/>
            <person name="Flajnik M.F."/>
            <person name="Sutoh Y."/>
            <person name="Kasahara M."/>
            <person name="Hoon S."/>
            <person name="Gangu V."/>
            <person name="Roy S.W."/>
            <person name="Irimia M."/>
            <person name="Korzh V."/>
            <person name="Kondrychyn I."/>
            <person name="Lim Z.W."/>
            <person name="Tay B.H."/>
            <person name="Tohari S."/>
            <person name="Kong K.W."/>
            <person name="Ho S."/>
            <person name="Lorente-Galdos B."/>
            <person name="Quilez J."/>
            <person name="Marques-Bonet T."/>
            <person name="Raney B.J."/>
            <person name="Ingham P.W."/>
            <person name="Tay A."/>
            <person name="Hillier L.W."/>
            <person name="Minx P."/>
            <person name="Boehm T."/>
            <person name="Wilson R.K."/>
            <person name="Brenner S."/>
            <person name="Warren W.C."/>
        </authorList>
    </citation>
    <scope>NUCLEOTIDE SEQUENCE [LARGE SCALE GENOMIC DNA]</scope>
</reference>
<feature type="transmembrane region" description="Helical" evidence="2">
    <location>
        <begin position="12"/>
        <end position="33"/>
    </location>
</feature>
<feature type="region of interest" description="Disordered" evidence="1">
    <location>
        <begin position="76"/>
        <end position="99"/>
    </location>
</feature>
<evidence type="ECO:0000313" key="4">
    <source>
        <dbReference type="Proteomes" id="UP000314986"/>
    </source>
</evidence>
<dbReference type="AlphaFoldDB" id="A0A4W3GQA7"/>
<protein>
    <submittedName>
        <fullName evidence="3">Uncharacterized protein</fullName>
    </submittedName>
</protein>
<keyword evidence="2" id="KW-1133">Transmembrane helix</keyword>
<name>A0A4W3GQA7_CALMI</name>
<keyword evidence="2" id="KW-0812">Transmembrane</keyword>
<dbReference type="GeneTree" id="ENSGT00940000155838"/>
<dbReference type="Ensembl" id="ENSCMIT00000006414.1">
    <property type="protein sequence ID" value="ENSCMIP00000006208.1"/>
    <property type="gene ID" value="ENSCMIG00000003572.1"/>
</dbReference>
<reference evidence="3" key="5">
    <citation type="submission" date="2025-09" db="UniProtKB">
        <authorList>
            <consortium name="Ensembl"/>
        </authorList>
    </citation>
    <scope>IDENTIFICATION</scope>
</reference>
<dbReference type="STRING" id="7868.ENSCMIP00000006208"/>
<evidence type="ECO:0000313" key="3">
    <source>
        <dbReference type="Ensembl" id="ENSCMIP00000006208.1"/>
    </source>
</evidence>
<evidence type="ECO:0000256" key="1">
    <source>
        <dbReference type="SAM" id="MobiDB-lite"/>
    </source>
</evidence>